<dbReference type="AlphaFoldDB" id="A0A3S3NKT5"/>
<dbReference type="GO" id="GO:0005886">
    <property type="term" value="C:plasma membrane"/>
    <property type="evidence" value="ECO:0007669"/>
    <property type="project" value="TreeGrafter"/>
</dbReference>
<dbReference type="EMBL" id="QPKB01000004">
    <property type="protein sequence ID" value="RWR81738.1"/>
    <property type="molecule type" value="Genomic_DNA"/>
</dbReference>
<dbReference type="Pfam" id="PF25079">
    <property type="entry name" value="COB_C"/>
    <property type="match status" value="1"/>
</dbReference>
<comment type="caution">
    <text evidence="7">The sequence shown here is derived from an EMBL/GenBank/DDBJ whole genome shotgun (WGS) entry which is preliminary data.</text>
</comment>
<keyword evidence="8" id="KW-1185">Reference proteome</keyword>
<dbReference type="InterPro" id="IPR056900">
    <property type="entry name" value="COB_C"/>
</dbReference>
<name>A0A3S3NKT5_9MAGN</name>
<evidence type="ECO:0000256" key="4">
    <source>
        <dbReference type="PIRNR" id="PIRNR038122"/>
    </source>
</evidence>
<dbReference type="GO" id="GO:0052324">
    <property type="term" value="P:plant-type cell wall cellulose biosynthetic process"/>
    <property type="evidence" value="ECO:0007669"/>
    <property type="project" value="TreeGrafter"/>
</dbReference>
<dbReference type="OrthoDB" id="1554693at2759"/>
<evidence type="ECO:0000259" key="6">
    <source>
        <dbReference type="Pfam" id="PF25079"/>
    </source>
</evidence>
<evidence type="ECO:0000313" key="7">
    <source>
        <dbReference type="EMBL" id="RWR81738.1"/>
    </source>
</evidence>
<comment type="similarity">
    <text evidence="1 4">Belongs to the COBRA family.</text>
</comment>
<dbReference type="PANTHER" id="PTHR31673">
    <property type="entry name" value="PROTEIN COBRA"/>
    <property type="match status" value="1"/>
</dbReference>
<keyword evidence="2 5" id="KW-0732">Signal</keyword>
<dbReference type="PIRSF" id="PIRSF038122">
    <property type="entry name" value="COBRA"/>
    <property type="match status" value="1"/>
</dbReference>
<evidence type="ECO:0000256" key="2">
    <source>
        <dbReference type="ARBA" id="ARBA00022729"/>
    </source>
</evidence>
<dbReference type="Pfam" id="PF04833">
    <property type="entry name" value="COBRA"/>
    <property type="match status" value="1"/>
</dbReference>
<evidence type="ECO:0000313" key="8">
    <source>
        <dbReference type="Proteomes" id="UP000283530"/>
    </source>
</evidence>
<keyword evidence="3" id="KW-0325">Glycoprotein</keyword>
<organism evidence="7 8">
    <name type="scientific">Cinnamomum micranthum f. kanehirae</name>
    <dbReference type="NCBI Taxonomy" id="337451"/>
    <lineage>
        <taxon>Eukaryota</taxon>
        <taxon>Viridiplantae</taxon>
        <taxon>Streptophyta</taxon>
        <taxon>Embryophyta</taxon>
        <taxon>Tracheophyta</taxon>
        <taxon>Spermatophyta</taxon>
        <taxon>Magnoliopsida</taxon>
        <taxon>Magnoliidae</taxon>
        <taxon>Laurales</taxon>
        <taxon>Lauraceae</taxon>
        <taxon>Cinnamomum</taxon>
    </lineage>
</organism>
<dbReference type="GO" id="GO:0010215">
    <property type="term" value="P:cellulose microfibril organization"/>
    <property type="evidence" value="ECO:0007669"/>
    <property type="project" value="InterPro"/>
</dbReference>
<protein>
    <recommendedName>
        <fullName evidence="4">COBRA-like protein</fullName>
    </recommendedName>
</protein>
<dbReference type="STRING" id="337451.A0A3S3NKT5"/>
<dbReference type="Proteomes" id="UP000283530">
    <property type="component" value="Unassembled WGS sequence"/>
</dbReference>
<proteinExistence type="inferred from homology"/>
<feature type="signal peptide" evidence="5">
    <location>
        <begin position="1"/>
        <end position="24"/>
    </location>
</feature>
<gene>
    <name evidence="7" type="ORF">CKAN_01043300</name>
</gene>
<feature type="chain" id="PRO_5018643099" description="COBRA-like protein" evidence="5">
    <location>
        <begin position="25"/>
        <end position="447"/>
    </location>
</feature>
<reference evidence="7 8" key="1">
    <citation type="journal article" date="2019" name="Nat. Plants">
        <title>Stout camphor tree genome fills gaps in understanding of flowering plant genome evolution.</title>
        <authorList>
            <person name="Chaw S.M."/>
            <person name="Liu Y.C."/>
            <person name="Wu Y.W."/>
            <person name="Wang H.Y."/>
            <person name="Lin C.I."/>
            <person name="Wu C.S."/>
            <person name="Ke H.M."/>
            <person name="Chang L.Y."/>
            <person name="Hsu C.Y."/>
            <person name="Yang H.T."/>
            <person name="Sudianto E."/>
            <person name="Hsu M.H."/>
            <person name="Wu K.P."/>
            <person name="Wang L.N."/>
            <person name="Leebens-Mack J.H."/>
            <person name="Tsai I.J."/>
        </authorList>
    </citation>
    <scope>NUCLEOTIDE SEQUENCE [LARGE SCALE GENOMIC DNA]</scope>
    <source>
        <strain evidence="8">cv. Chaw 1501</strain>
        <tissue evidence="7">Young leaves</tissue>
    </source>
</reference>
<evidence type="ECO:0000256" key="5">
    <source>
        <dbReference type="SAM" id="SignalP"/>
    </source>
</evidence>
<evidence type="ECO:0000256" key="1">
    <source>
        <dbReference type="ARBA" id="ARBA00005507"/>
    </source>
</evidence>
<evidence type="ECO:0000256" key="3">
    <source>
        <dbReference type="ARBA" id="ARBA00023180"/>
    </source>
</evidence>
<dbReference type="PANTHER" id="PTHR31673:SF41">
    <property type="entry name" value="COBRA-LIKE PROTEIN"/>
    <property type="match status" value="1"/>
</dbReference>
<sequence>MKPLFSWMTTFLWMMLFASNLADCFDPLDPNGNVTVNVDIHRWTSNGYVATVTIQNYYQYRHVETPGWQLGWTWTNKEVILSMTGAIATQQGNCSINFQSAHSCMTDPVFVDLMPDAAAVNRTENCCRGGLLSSWAIDQPNSISSFEIEVGNLGHGLSYLPLNSTFMGPGPGYTCSPFADAPPTVSTVLDARREEQVFRTWKSICTYSTFTVNKAPTCCVSLSTFYNPKITPCPLCSCDCRPGNSNTLECVGDDLVASSWPGPNNVDNLLQCTDHMCPVQVHWHIKNNYRDHWRVKLTVSNHDYGVNFSDWNVLVQHPSFGQSLQSYSFNSTTIQSVANSGAQLIDDVALFWGLANYNTELLQASEKQLGSVTTEILLSKDQSSFTLNNGWAFPRKIYFNGESCEMPLPDDFPALPDASTAPKHTALLPPLLLLLLYTMILQVVLGL</sequence>
<accession>A0A3S3NKT5</accession>
<dbReference type="InterPro" id="IPR006918">
    <property type="entry name" value="COBRA_pln"/>
</dbReference>
<feature type="domain" description="COBRA C-terminal" evidence="6">
    <location>
        <begin position="217"/>
        <end position="413"/>
    </location>
</feature>